<reference evidence="4" key="2">
    <citation type="submission" date="2022-05" db="EMBL/GenBank/DDBJ databases">
        <authorList>
            <person name="Kim J.-S."/>
            <person name="Lee K."/>
            <person name="Suh M."/>
            <person name="Eom M."/>
            <person name="Kim J.-S."/>
            <person name="Kim D.-S."/>
            <person name="Ko S.-H."/>
            <person name="Shin Y."/>
            <person name="Lee J.-S."/>
        </authorList>
    </citation>
    <scope>NUCLEOTIDE SEQUENCE</scope>
    <source>
        <strain evidence="4">N237</strain>
    </source>
</reference>
<keyword evidence="5" id="KW-1185">Reference proteome</keyword>
<feature type="region of interest" description="Disordered" evidence="1">
    <location>
        <begin position="42"/>
        <end position="102"/>
    </location>
</feature>
<evidence type="ECO:0000256" key="1">
    <source>
        <dbReference type="SAM" id="MobiDB-lite"/>
    </source>
</evidence>
<name>A0ABY4QZI8_9ACTN</name>
<evidence type="ECO:0000256" key="2">
    <source>
        <dbReference type="SAM" id="SignalP"/>
    </source>
</evidence>
<keyword evidence="2" id="KW-0732">Signal</keyword>
<feature type="chain" id="PRO_5045582658" evidence="2">
    <location>
        <begin position="37"/>
        <end position="229"/>
    </location>
</feature>
<reference evidence="4" key="1">
    <citation type="journal article" date="2018" name="Int. J. Syst. Evol. Microbiol.">
        <title>Jatrophihabitans telluris sp. nov., isolated from sediment soil of lava forest wetlands and the emended description of the genus Jatrophihabitans.</title>
        <authorList>
            <person name="Lee K.C."/>
            <person name="Suh M.K."/>
            <person name="Eom M.K."/>
            <person name="Kim K.K."/>
            <person name="Kim J.S."/>
            <person name="Kim D.S."/>
            <person name="Ko S.H."/>
            <person name="Shin Y.K."/>
            <person name="Lee J.S."/>
        </authorList>
    </citation>
    <scope>NUCLEOTIDE SEQUENCE</scope>
    <source>
        <strain evidence="4">N237</strain>
    </source>
</reference>
<evidence type="ECO:0000313" key="5">
    <source>
        <dbReference type="Proteomes" id="UP001056336"/>
    </source>
</evidence>
<organism evidence="4 5">
    <name type="scientific">Jatrophihabitans telluris</name>
    <dbReference type="NCBI Taxonomy" id="2038343"/>
    <lineage>
        <taxon>Bacteria</taxon>
        <taxon>Bacillati</taxon>
        <taxon>Actinomycetota</taxon>
        <taxon>Actinomycetes</taxon>
        <taxon>Jatrophihabitantales</taxon>
        <taxon>Jatrophihabitantaceae</taxon>
        <taxon>Jatrophihabitans</taxon>
    </lineage>
</organism>
<accession>A0ABY4QZI8</accession>
<dbReference type="InterPro" id="IPR025326">
    <property type="entry name" value="DUF4232"/>
</dbReference>
<gene>
    <name evidence="4" type="ORF">M6D93_03615</name>
</gene>
<feature type="domain" description="DUF4232" evidence="3">
    <location>
        <begin position="105"/>
        <end position="211"/>
    </location>
</feature>
<dbReference type="Pfam" id="PF14016">
    <property type="entry name" value="DUF4232"/>
    <property type="match status" value="1"/>
</dbReference>
<protein>
    <submittedName>
        <fullName evidence="4">DUF4232 domain-containing protein</fullName>
    </submittedName>
</protein>
<dbReference type="RefSeq" id="WP_249772992.1">
    <property type="nucleotide sequence ID" value="NZ_CP097332.1"/>
</dbReference>
<proteinExistence type="predicted"/>
<feature type="compositionally biased region" description="Low complexity" evidence="1">
    <location>
        <begin position="51"/>
        <end position="99"/>
    </location>
</feature>
<evidence type="ECO:0000313" key="4">
    <source>
        <dbReference type="EMBL" id="UQX89096.1"/>
    </source>
</evidence>
<dbReference type="Proteomes" id="UP001056336">
    <property type="component" value="Chromosome"/>
</dbReference>
<dbReference type="EMBL" id="CP097332">
    <property type="protein sequence ID" value="UQX89096.1"/>
    <property type="molecule type" value="Genomic_DNA"/>
</dbReference>
<sequence length="229" mass="22899">MPLAVVLPLPHRRLRVGLRSALLLPATLGLAAVALAACTKAPNPSPPPSPVAVGNSSATSPATSSDTSTPITTASSSTSPASTTPTPTRTSTHTTSSAPVGPAACTTSQLKLAVLRGSGAAGHQFAYLDFTNVSATTCSLTGYPGVELLKGGAPLAKPAARSGKPINRVDLPANAVASALLTNNSTCNADNSDSVQVIVPNQTGKTVLPLRFRGCTMIIDPVVAGTGQN</sequence>
<evidence type="ECO:0000259" key="3">
    <source>
        <dbReference type="Pfam" id="PF14016"/>
    </source>
</evidence>
<feature type="signal peptide" evidence="2">
    <location>
        <begin position="1"/>
        <end position="36"/>
    </location>
</feature>